<dbReference type="InterPro" id="IPR018705">
    <property type="entry name" value="DUF2134_membrane"/>
</dbReference>
<reference evidence="3 4" key="1">
    <citation type="submission" date="2015-11" db="EMBL/GenBank/DDBJ databases">
        <title>Draft Genome Sequence of the Strain BR 10303 (Bradyrhizobium sp.) isolated from nodules of Centrolobium paraense.</title>
        <authorList>
            <person name="Zelli J.E."/>
            <person name="Simoes-Araujo J.L."/>
            <person name="Barauna A.C."/>
            <person name="Silva K."/>
        </authorList>
    </citation>
    <scope>NUCLEOTIDE SEQUENCE [LARGE SCALE GENOMIC DNA]</scope>
    <source>
        <strain evidence="3 4">BR 10303</strain>
    </source>
</reference>
<evidence type="ECO:0000259" key="2">
    <source>
        <dbReference type="Pfam" id="PF13400"/>
    </source>
</evidence>
<dbReference type="InterPro" id="IPR028087">
    <property type="entry name" value="Tad_N"/>
</dbReference>
<protein>
    <submittedName>
        <fullName evidence="3">Uncharacterized protein</fullName>
    </submittedName>
</protein>
<dbReference type="Proteomes" id="UP000057737">
    <property type="component" value="Unassembled WGS sequence"/>
</dbReference>
<evidence type="ECO:0000313" key="3">
    <source>
        <dbReference type="EMBL" id="KWV47158.1"/>
    </source>
</evidence>
<dbReference type="OrthoDB" id="7630116at2"/>
<organism evidence="3 4">
    <name type="scientific">Bradyrhizobium macuxiense</name>
    <dbReference type="NCBI Taxonomy" id="1755647"/>
    <lineage>
        <taxon>Bacteria</taxon>
        <taxon>Pseudomonadati</taxon>
        <taxon>Pseudomonadota</taxon>
        <taxon>Alphaproteobacteria</taxon>
        <taxon>Hyphomicrobiales</taxon>
        <taxon>Nitrobacteraceae</taxon>
        <taxon>Bradyrhizobium</taxon>
    </lineage>
</organism>
<comment type="caution">
    <text evidence="3">The sequence shown here is derived from an EMBL/GenBank/DDBJ whole genome shotgun (WGS) entry which is preliminary data.</text>
</comment>
<dbReference type="RefSeq" id="WP_066513783.1">
    <property type="nucleotide sequence ID" value="NZ_LNCU01000114.1"/>
</dbReference>
<sequence length="554" mass="56381">MSAMLMLLRRFRADRRGNFAMMSAGLMTLVVGCAGLAIDLGTIFTDRRKTQSTADLAAIIAASNLNNAVNAATATVTQNNYPASALVKVETGTYTANSAVAPQSRFVTPAVGTANAARVTLNTQTSLYFARYLTGQSSFTIRTTATAASTEMASFAIGSRLLSLNGGLLNAMLGSMLGTTLSLSVMDYNALLGAKVDALDLLSALATRVNLTGVTYNTLLTSNIKLPDIIAAALAAQQSTNGANSATTALSTVSQAVSGLTTKITPGSLIDLGPFANLTVGQKPKLSATVTLFDLLSTVAQIANGTNQIATTVNLGLPGIANVTVLATVGERPVGSGWVSLGTQGASVHTAQTRILASIQVLGSGSVPAVNLPIYVEVAAGTATLNAVSCGYPNINTSQVTLGATPGIVNAWIGGVTAADMTNFTSQPNPPAATLVNLAPLPVTVTGRANAYMGNTTPTNVTFSYSDIQSLNTKNVTTTNFTSSLTSSLLGNLTLNVNGLSIPGVGATVAGILNGVTNPVDQVLASVLATLGVKIGSVDLWVMGIRCDGAVLVN</sequence>
<dbReference type="Pfam" id="PF13400">
    <property type="entry name" value="Tad"/>
    <property type="match status" value="1"/>
</dbReference>
<dbReference type="AlphaFoldDB" id="A0A109JE06"/>
<keyword evidence="4" id="KW-1185">Reference proteome</keyword>
<gene>
    <name evidence="3" type="ORF">AS156_20060</name>
</gene>
<proteinExistence type="predicted"/>
<feature type="domain" description="Putative Flp pilus-assembly TadG-like N-terminal" evidence="2">
    <location>
        <begin position="17"/>
        <end position="63"/>
    </location>
</feature>
<name>A0A109JE06_9BRAD</name>
<evidence type="ECO:0000259" key="1">
    <source>
        <dbReference type="Pfam" id="PF09977"/>
    </source>
</evidence>
<accession>A0A109JE06</accession>
<evidence type="ECO:0000313" key="4">
    <source>
        <dbReference type="Proteomes" id="UP000057737"/>
    </source>
</evidence>
<dbReference type="EMBL" id="LNCU01000114">
    <property type="protein sequence ID" value="KWV47158.1"/>
    <property type="molecule type" value="Genomic_DNA"/>
</dbReference>
<dbReference type="Pfam" id="PF09977">
    <property type="entry name" value="Tad_C"/>
    <property type="match status" value="1"/>
</dbReference>
<feature type="domain" description="DUF2134" evidence="1">
    <location>
        <begin position="66"/>
        <end position="147"/>
    </location>
</feature>